<dbReference type="EMBL" id="CP063458">
    <property type="protein sequence ID" value="QOV90208.1"/>
    <property type="molecule type" value="Genomic_DNA"/>
</dbReference>
<keyword evidence="2" id="KW-1185">Reference proteome</keyword>
<evidence type="ECO:0000313" key="1">
    <source>
        <dbReference type="EMBL" id="QOV90208.1"/>
    </source>
</evidence>
<name>A0A7M2WXF0_9BACT</name>
<dbReference type="InterPro" id="IPR012347">
    <property type="entry name" value="Ferritin-like"/>
</dbReference>
<accession>A0A7M2WXF0</accession>
<sequence length="141" mass="14911">MPALDTIADVLNDLLGAELGSLFASAVASGSHAGLRGAGLRRTMQYVAEADARRAGDVAALIESLGLEPAPSRQQQEPVESYLSIDYILPRLIADKQCTLQAYRDAVAQLSEVSESIAALLRRHLTEHAGELEILAGDGSV</sequence>
<organism evidence="1 2">
    <name type="scientific">Humisphaera borealis</name>
    <dbReference type="NCBI Taxonomy" id="2807512"/>
    <lineage>
        <taxon>Bacteria</taxon>
        <taxon>Pseudomonadati</taxon>
        <taxon>Planctomycetota</taxon>
        <taxon>Phycisphaerae</taxon>
        <taxon>Tepidisphaerales</taxon>
        <taxon>Tepidisphaeraceae</taxon>
        <taxon>Humisphaera</taxon>
    </lineage>
</organism>
<dbReference type="AlphaFoldDB" id="A0A7M2WXF0"/>
<dbReference type="Proteomes" id="UP000593765">
    <property type="component" value="Chromosome"/>
</dbReference>
<dbReference type="Gene3D" id="1.20.1260.10">
    <property type="match status" value="1"/>
</dbReference>
<dbReference type="RefSeq" id="WP_206293282.1">
    <property type="nucleotide sequence ID" value="NZ_CP063458.1"/>
</dbReference>
<reference evidence="1 2" key="1">
    <citation type="submission" date="2020-10" db="EMBL/GenBank/DDBJ databases">
        <title>Wide distribution of Phycisphaera-like planctomycetes from WD2101 soil group in peatlands and genome analysis of the first cultivated representative.</title>
        <authorList>
            <person name="Dedysh S.N."/>
            <person name="Beletsky A.V."/>
            <person name="Ivanova A."/>
            <person name="Kulichevskaya I.S."/>
            <person name="Suzina N.E."/>
            <person name="Philippov D.A."/>
            <person name="Rakitin A.L."/>
            <person name="Mardanov A.V."/>
            <person name="Ravin N.V."/>
        </authorList>
    </citation>
    <scope>NUCLEOTIDE SEQUENCE [LARGE SCALE GENOMIC DNA]</scope>
    <source>
        <strain evidence="1 2">M1803</strain>
    </source>
</reference>
<dbReference type="InterPro" id="IPR009078">
    <property type="entry name" value="Ferritin-like_SF"/>
</dbReference>
<protein>
    <submittedName>
        <fullName evidence="1">Uncharacterized protein</fullName>
    </submittedName>
</protein>
<dbReference type="SUPFAM" id="SSF47240">
    <property type="entry name" value="Ferritin-like"/>
    <property type="match status" value="1"/>
</dbReference>
<evidence type="ECO:0000313" key="2">
    <source>
        <dbReference type="Proteomes" id="UP000593765"/>
    </source>
</evidence>
<gene>
    <name evidence="1" type="ORF">IPV69_02205</name>
</gene>
<dbReference type="KEGG" id="hbs:IPV69_02205"/>
<proteinExistence type="predicted"/>